<comment type="caution">
    <text evidence="4">The sequence shown here is derived from an EMBL/GenBank/DDBJ whole genome shotgun (WGS) entry which is preliminary data.</text>
</comment>
<feature type="signal peptide" evidence="2">
    <location>
        <begin position="1"/>
        <end position="25"/>
    </location>
</feature>
<dbReference type="NCBIfam" id="NF033902">
    <property type="entry name" value="iso_D2_wall_anc"/>
    <property type="match status" value="1"/>
</dbReference>
<dbReference type="Pfam" id="PF16555">
    <property type="entry name" value="GramPos_pilinD1"/>
    <property type="match status" value="1"/>
</dbReference>
<dbReference type="Gene3D" id="2.60.40.10">
    <property type="entry name" value="Immunoglobulins"/>
    <property type="match status" value="2"/>
</dbReference>
<feature type="transmembrane region" description="Helical" evidence="1">
    <location>
        <begin position="568"/>
        <end position="589"/>
    </location>
</feature>
<organism evidence="4 5">
    <name type="scientific">Candidatus Enterococcus murrayae</name>
    <dbReference type="NCBI Taxonomy" id="2815321"/>
    <lineage>
        <taxon>Bacteria</taxon>
        <taxon>Bacillati</taxon>
        <taxon>Bacillota</taxon>
        <taxon>Bacilli</taxon>
        <taxon>Lactobacillales</taxon>
        <taxon>Enterococcaceae</taxon>
        <taxon>Enterococcus</taxon>
    </lineage>
</organism>
<name>A0ABS3HEB9_9ENTE</name>
<evidence type="ECO:0000313" key="4">
    <source>
        <dbReference type="EMBL" id="MBO0450933.1"/>
    </source>
</evidence>
<dbReference type="Gene3D" id="2.60.40.740">
    <property type="match status" value="1"/>
</dbReference>
<dbReference type="InterPro" id="IPR032364">
    <property type="entry name" value="GramPos_pilinD1_N"/>
</dbReference>
<reference evidence="4 5" key="1">
    <citation type="submission" date="2021-03" db="EMBL/GenBank/DDBJ databases">
        <title>Enterococcal diversity collection.</title>
        <authorList>
            <person name="Gilmore M.S."/>
            <person name="Schwartzman J."/>
            <person name="Van Tyne D."/>
            <person name="Martin M."/>
            <person name="Earl A.M."/>
            <person name="Manson A.L."/>
            <person name="Straub T."/>
            <person name="Salamzade R."/>
            <person name="Saavedra J."/>
            <person name="Lebreton F."/>
            <person name="Prichula J."/>
            <person name="Schaufler K."/>
            <person name="Gaca A."/>
            <person name="Sgardioli B."/>
            <person name="Wagenaar J."/>
            <person name="Strong T."/>
        </authorList>
    </citation>
    <scope>NUCLEOTIDE SEQUENCE [LARGE SCALE GENOMIC DNA]</scope>
    <source>
        <strain evidence="4 5">MJM16</strain>
    </source>
</reference>
<dbReference type="InterPro" id="IPR048052">
    <property type="entry name" value="FM1-like"/>
</dbReference>
<dbReference type="InterPro" id="IPR013783">
    <property type="entry name" value="Ig-like_fold"/>
</dbReference>
<evidence type="ECO:0000259" key="3">
    <source>
        <dbReference type="Pfam" id="PF16555"/>
    </source>
</evidence>
<accession>A0ABS3HEB9</accession>
<keyword evidence="1" id="KW-0472">Membrane</keyword>
<keyword evidence="1" id="KW-1133">Transmembrane helix</keyword>
<evidence type="ECO:0000256" key="2">
    <source>
        <dbReference type="SAM" id="SignalP"/>
    </source>
</evidence>
<feature type="chain" id="PRO_5045166841" evidence="2">
    <location>
        <begin position="26"/>
        <end position="596"/>
    </location>
</feature>
<sequence>MKMKKVLITKIALTTTLFTSLSVMAPVGDILVAHAEGQNISSNAVSDNTSERSITIWKYEINNTSELGDRGDGINPDPSKAPDLNGKKLMEGVHFELVKVKPLNTSALTDPLKQKEGTDWEEDTSFTKMTGKTDANGKLTFDVGTGKAADGIYLVREVVNPDTGKYDYMDKETGSLKEISSPMAPFFAHLPQTQRDDTGKLIYDVHVYPKNIVTDTELDKTVEGGKGFSIQAGNSFQWEATTKLPSGLYSKVTQDMTIINRFDRDNNPLPDLDVAAGTEIYADYFEVVDEIDQRLALEDIEVRVLGEDGVTWTTLTNGDEYEVSLNGTTIASPNKVTADANSEKKVLVSLTNDGMRKVEEDKDQKIQVIYKVKAVKDFNGSISNKYDVNYLIPGQKPFEGTSDEPEYFDGGFKISKSSEDKTNKLAGAEFYISESEEDAKAKKFLASDGKSYTLNDDGTATPALPTGVTFLTTTSDADGVAKFDGLKLDWFTDSNGDGKQDPTIPSEATWEKDKIKKSYWIVETKSPSGYELLKNPVEVVVTLDSHKNVVVDVENKEKTDLPFTGGDGMTLMIVIALGAIAIGTTAVVIDKKRRAV</sequence>
<keyword evidence="2" id="KW-0732">Signal</keyword>
<keyword evidence="1" id="KW-0812">Transmembrane</keyword>
<protein>
    <submittedName>
        <fullName evidence="4">SpaH/EbpB family LPXTG-anchored major pilin</fullName>
    </submittedName>
</protein>
<evidence type="ECO:0000313" key="5">
    <source>
        <dbReference type="Proteomes" id="UP000664495"/>
    </source>
</evidence>
<keyword evidence="5" id="KW-1185">Reference proteome</keyword>
<dbReference type="RefSeq" id="WP_207106741.1">
    <property type="nucleotide sequence ID" value="NZ_JAFLVR010000002.1"/>
</dbReference>
<dbReference type="EMBL" id="JAFLVR010000002">
    <property type="protein sequence ID" value="MBO0450933.1"/>
    <property type="molecule type" value="Genomic_DNA"/>
</dbReference>
<feature type="domain" description="Gram-positive pilin subunit D1 N-terminal" evidence="3">
    <location>
        <begin position="70"/>
        <end position="211"/>
    </location>
</feature>
<gene>
    <name evidence="4" type="ORF">JZO85_01550</name>
</gene>
<evidence type="ECO:0000256" key="1">
    <source>
        <dbReference type="SAM" id="Phobius"/>
    </source>
</evidence>
<dbReference type="Proteomes" id="UP000664495">
    <property type="component" value="Unassembled WGS sequence"/>
</dbReference>
<proteinExistence type="predicted"/>